<name>A0ABD3D7R5_9LAMI</name>
<dbReference type="InterPro" id="IPR052929">
    <property type="entry name" value="RNase_H-like_EbsB-rel"/>
</dbReference>
<accession>A0ABD3D7R5</accession>
<dbReference type="Pfam" id="PF13456">
    <property type="entry name" value="RVT_3"/>
    <property type="match status" value="1"/>
</dbReference>
<dbReference type="Gene3D" id="3.30.420.10">
    <property type="entry name" value="Ribonuclease H-like superfamily/Ribonuclease H"/>
    <property type="match status" value="1"/>
</dbReference>
<comment type="caution">
    <text evidence="2">The sequence shown here is derived from an EMBL/GenBank/DDBJ whole genome shotgun (WGS) entry which is preliminary data.</text>
</comment>
<organism evidence="2 3">
    <name type="scientific">Castilleja foliolosa</name>
    <dbReference type="NCBI Taxonomy" id="1961234"/>
    <lineage>
        <taxon>Eukaryota</taxon>
        <taxon>Viridiplantae</taxon>
        <taxon>Streptophyta</taxon>
        <taxon>Embryophyta</taxon>
        <taxon>Tracheophyta</taxon>
        <taxon>Spermatophyta</taxon>
        <taxon>Magnoliopsida</taxon>
        <taxon>eudicotyledons</taxon>
        <taxon>Gunneridae</taxon>
        <taxon>Pentapetalae</taxon>
        <taxon>asterids</taxon>
        <taxon>lamiids</taxon>
        <taxon>Lamiales</taxon>
        <taxon>Orobanchaceae</taxon>
        <taxon>Pedicularideae</taxon>
        <taxon>Castillejinae</taxon>
        <taxon>Castilleja</taxon>
    </lineage>
</organism>
<gene>
    <name evidence="2" type="ORF">CASFOL_018470</name>
</gene>
<dbReference type="InterPro" id="IPR036397">
    <property type="entry name" value="RNaseH_sf"/>
</dbReference>
<dbReference type="EMBL" id="JAVIJP010000023">
    <property type="protein sequence ID" value="KAL3638022.1"/>
    <property type="molecule type" value="Genomic_DNA"/>
</dbReference>
<reference evidence="3" key="1">
    <citation type="journal article" date="2024" name="IScience">
        <title>Strigolactones Initiate the Formation of Haustorium-like Structures in Castilleja.</title>
        <authorList>
            <person name="Buerger M."/>
            <person name="Peterson D."/>
            <person name="Chory J."/>
        </authorList>
    </citation>
    <scope>NUCLEOTIDE SEQUENCE [LARGE SCALE GENOMIC DNA]</scope>
</reference>
<dbReference type="InterPro" id="IPR002156">
    <property type="entry name" value="RNaseH_domain"/>
</dbReference>
<feature type="domain" description="RNase H type-1" evidence="1">
    <location>
        <begin position="7"/>
        <end position="115"/>
    </location>
</feature>
<dbReference type="Proteomes" id="UP001632038">
    <property type="component" value="Unassembled WGS sequence"/>
</dbReference>
<dbReference type="PANTHER" id="PTHR47074:SF11">
    <property type="entry name" value="REVERSE TRANSCRIPTASE-LIKE PROTEIN"/>
    <property type="match status" value="1"/>
</dbReference>
<evidence type="ECO:0000259" key="1">
    <source>
        <dbReference type="Pfam" id="PF13456"/>
    </source>
</evidence>
<evidence type="ECO:0000313" key="2">
    <source>
        <dbReference type="EMBL" id="KAL3638022.1"/>
    </source>
</evidence>
<keyword evidence="3" id="KW-1185">Reference proteome</keyword>
<sequence>MNATFINGSAHSGVIIRNSNDLIIKAHAFIHSCLDLISAECLAILDACSILAHLRIKKATFESDCKNAITQINVSSPNNNWSASPIIDKINLLRKNWTSWNFKFVPRSANGAAHSSKWVASNYFVGIVPFNIIPDSIFCDDGYPILDNF</sequence>
<dbReference type="PANTHER" id="PTHR47074">
    <property type="entry name" value="BNAC02G40300D PROTEIN"/>
    <property type="match status" value="1"/>
</dbReference>
<proteinExistence type="predicted"/>
<dbReference type="AlphaFoldDB" id="A0ABD3D7R5"/>
<evidence type="ECO:0000313" key="3">
    <source>
        <dbReference type="Proteomes" id="UP001632038"/>
    </source>
</evidence>
<dbReference type="InterPro" id="IPR044730">
    <property type="entry name" value="RNase_H-like_dom_plant"/>
</dbReference>
<protein>
    <recommendedName>
        <fullName evidence="1">RNase H type-1 domain-containing protein</fullName>
    </recommendedName>
</protein>
<dbReference type="CDD" id="cd06222">
    <property type="entry name" value="RNase_H_like"/>
    <property type="match status" value="1"/>
</dbReference>